<sequence>MTAPRHCHSCSGPRPRAAIRCPWCLRDYDAAPMRPQHLFAHFEGESARMSAPVRASIHAR</sequence>
<dbReference type="EMBL" id="FPKU01000001">
    <property type="protein sequence ID" value="SFZ82206.1"/>
    <property type="molecule type" value="Genomic_DNA"/>
</dbReference>
<evidence type="ECO:0000313" key="1">
    <source>
        <dbReference type="EMBL" id="SFZ82206.1"/>
    </source>
</evidence>
<dbReference type="AlphaFoldDB" id="A0A1K2HUN0"/>
<gene>
    <name evidence="1" type="ORF">SAMN02983003_0938</name>
</gene>
<accession>A0A1K2HUN0</accession>
<organism evidence="1 2">
    <name type="scientific">Devosia enhydra</name>
    <dbReference type="NCBI Taxonomy" id="665118"/>
    <lineage>
        <taxon>Bacteria</taxon>
        <taxon>Pseudomonadati</taxon>
        <taxon>Pseudomonadota</taxon>
        <taxon>Alphaproteobacteria</taxon>
        <taxon>Hyphomicrobiales</taxon>
        <taxon>Devosiaceae</taxon>
        <taxon>Devosia</taxon>
    </lineage>
</organism>
<proteinExistence type="predicted"/>
<dbReference type="Proteomes" id="UP000183447">
    <property type="component" value="Unassembled WGS sequence"/>
</dbReference>
<name>A0A1K2HUN0_9HYPH</name>
<keyword evidence="2" id="KW-1185">Reference proteome</keyword>
<dbReference type="STRING" id="665118.SAMN02983003_0938"/>
<reference evidence="1 2" key="1">
    <citation type="submission" date="2016-11" db="EMBL/GenBank/DDBJ databases">
        <authorList>
            <person name="Jaros S."/>
            <person name="Januszkiewicz K."/>
            <person name="Wedrychowicz H."/>
        </authorList>
    </citation>
    <scope>NUCLEOTIDE SEQUENCE [LARGE SCALE GENOMIC DNA]</scope>
    <source>
        <strain evidence="1 2">ATCC 23634</strain>
    </source>
</reference>
<protein>
    <submittedName>
        <fullName evidence="1">Uncharacterized protein</fullName>
    </submittedName>
</protein>
<evidence type="ECO:0000313" key="2">
    <source>
        <dbReference type="Proteomes" id="UP000183447"/>
    </source>
</evidence>